<accession>B4YKH4</accession>
<reference evidence="1" key="1">
    <citation type="journal article" date="2008" name="J. Bacteriol.">
        <title>A class 1 integron present in a human commensal has a hybrid transposition module compared to Tn402: evidence of interaction with mobile DNA from natural environments.</title>
        <authorList>
            <person name="Labbate M."/>
            <person name="Roy Chowdhury P."/>
            <person name="Stokes H.W."/>
        </authorList>
    </citation>
    <scope>NUCLEOTIDE SEQUENCE</scope>
    <source>
        <strain evidence="1">JKB7</strain>
    </source>
</reference>
<sequence length="138" mass="15687">MEGNAGFHEAENSTVHAHVIVLLDGEYIDLTLDQFDEYPGYITYEPVESEGQIGTLLRNIMKHEDPVKTRQVDLDDGEELYAWLRDTANEVLAADPEWQAWERSIEEAREAAVKAFPFLSDMQKTECEQGPDSQEAAR</sequence>
<evidence type="ECO:0000313" key="1">
    <source>
        <dbReference type="EMBL" id="ACE81783.1"/>
    </source>
</evidence>
<gene>
    <name evidence="1" type="ORF">JK003</name>
</gene>
<dbReference type="AlphaFoldDB" id="B4YKH4"/>
<protein>
    <submittedName>
        <fullName evidence="1">W0045</fullName>
    </submittedName>
</protein>
<proteinExistence type="predicted"/>
<organism evidence="1">
    <name type="scientific">Enterobacter cloacae</name>
    <dbReference type="NCBI Taxonomy" id="550"/>
    <lineage>
        <taxon>Bacteria</taxon>
        <taxon>Pseudomonadati</taxon>
        <taxon>Pseudomonadota</taxon>
        <taxon>Gammaproteobacteria</taxon>
        <taxon>Enterobacterales</taxon>
        <taxon>Enterobacteriaceae</taxon>
        <taxon>Enterobacter</taxon>
        <taxon>Enterobacter cloacae complex</taxon>
    </lineage>
</organism>
<name>B4YKH4_ENTCL</name>
<dbReference type="EMBL" id="EU591509">
    <property type="protein sequence ID" value="ACE81783.1"/>
    <property type="molecule type" value="Genomic_DNA"/>
</dbReference>